<dbReference type="Proteomes" id="UP001211907">
    <property type="component" value="Unassembled WGS sequence"/>
</dbReference>
<dbReference type="Pfam" id="PF13417">
    <property type="entry name" value="GST_N_3"/>
    <property type="match status" value="1"/>
</dbReference>
<dbReference type="InterPro" id="IPR036282">
    <property type="entry name" value="Glutathione-S-Trfase_C_sf"/>
</dbReference>
<protein>
    <recommendedName>
        <fullName evidence="1">GST N-terminal domain-containing protein</fullName>
    </recommendedName>
</protein>
<dbReference type="Pfam" id="PF13410">
    <property type="entry name" value="GST_C_2"/>
    <property type="match status" value="1"/>
</dbReference>
<dbReference type="PANTHER" id="PTHR43968">
    <property type="match status" value="1"/>
</dbReference>
<reference evidence="2" key="1">
    <citation type="submission" date="2020-05" db="EMBL/GenBank/DDBJ databases">
        <title>Phylogenomic resolution of chytrid fungi.</title>
        <authorList>
            <person name="Stajich J.E."/>
            <person name="Amses K."/>
            <person name="Simmons R."/>
            <person name="Seto K."/>
            <person name="Myers J."/>
            <person name="Bonds A."/>
            <person name="Quandt C.A."/>
            <person name="Barry K."/>
            <person name="Liu P."/>
            <person name="Grigoriev I."/>
            <person name="Longcore J.E."/>
            <person name="James T.Y."/>
        </authorList>
    </citation>
    <scope>NUCLEOTIDE SEQUENCE</scope>
    <source>
        <strain evidence="2">JEL0513</strain>
    </source>
</reference>
<name>A0AAD5SZM8_9FUNG</name>
<evidence type="ECO:0000313" key="3">
    <source>
        <dbReference type="Proteomes" id="UP001211907"/>
    </source>
</evidence>
<dbReference type="SUPFAM" id="SSF52833">
    <property type="entry name" value="Thioredoxin-like"/>
    <property type="match status" value="1"/>
</dbReference>
<organism evidence="2 3">
    <name type="scientific">Physocladia obscura</name>
    <dbReference type="NCBI Taxonomy" id="109957"/>
    <lineage>
        <taxon>Eukaryota</taxon>
        <taxon>Fungi</taxon>
        <taxon>Fungi incertae sedis</taxon>
        <taxon>Chytridiomycota</taxon>
        <taxon>Chytridiomycota incertae sedis</taxon>
        <taxon>Chytridiomycetes</taxon>
        <taxon>Chytridiales</taxon>
        <taxon>Chytriomycetaceae</taxon>
        <taxon>Physocladia</taxon>
    </lineage>
</organism>
<dbReference type="CDD" id="cd03205">
    <property type="entry name" value="GST_C_6"/>
    <property type="match status" value="1"/>
</dbReference>
<dbReference type="EMBL" id="JADGJH010001125">
    <property type="protein sequence ID" value="KAJ3118348.1"/>
    <property type="molecule type" value="Genomic_DNA"/>
</dbReference>
<dbReference type="InterPro" id="IPR050983">
    <property type="entry name" value="GST_Omega/HSP26"/>
</dbReference>
<accession>A0AAD5SZM8</accession>
<evidence type="ECO:0000313" key="2">
    <source>
        <dbReference type="EMBL" id="KAJ3118348.1"/>
    </source>
</evidence>
<evidence type="ECO:0000259" key="1">
    <source>
        <dbReference type="PROSITE" id="PS50404"/>
    </source>
</evidence>
<gene>
    <name evidence="2" type="ORF">HK100_000624</name>
</gene>
<dbReference type="Gene3D" id="1.20.1050.10">
    <property type="match status" value="1"/>
</dbReference>
<dbReference type="Gene3D" id="3.40.30.10">
    <property type="entry name" value="Glutaredoxin"/>
    <property type="match status" value="1"/>
</dbReference>
<dbReference type="SUPFAM" id="SSF47616">
    <property type="entry name" value="GST C-terminal domain-like"/>
    <property type="match status" value="1"/>
</dbReference>
<dbReference type="InterPro" id="IPR004045">
    <property type="entry name" value="Glutathione_S-Trfase_N"/>
</dbReference>
<dbReference type="InterPro" id="IPR036249">
    <property type="entry name" value="Thioredoxin-like_sf"/>
</dbReference>
<dbReference type="PANTHER" id="PTHR43968:SF6">
    <property type="entry name" value="GLUTATHIONE S-TRANSFERASE OMEGA"/>
    <property type="match status" value="1"/>
</dbReference>
<keyword evidence="3" id="KW-1185">Reference proteome</keyword>
<sequence length="207" mass="22868">MLKLFSAPASPFARKVRIVIRELQLTNIEIINVEGANPINLPPPELAQNALAKIPTLHVPGLGSLFGSAVIVQYLLSLAPPQSAAALIPSAPNARFVVLTREALADGANEALVLVRYETFIRPEQLRWKEWIDGQMGKVTRALDEMEQIQAKSNDDAFDLGSIAAVCVIGYLELRFPSVDWRFGRPQLAKWYDNIKEIYSSVNETSA</sequence>
<dbReference type="AlphaFoldDB" id="A0AAD5SZM8"/>
<proteinExistence type="predicted"/>
<comment type="caution">
    <text evidence="2">The sequence shown here is derived from an EMBL/GenBank/DDBJ whole genome shotgun (WGS) entry which is preliminary data.</text>
</comment>
<dbReference type="GO" id="GO:0005737">
    <property type="term" value="C:cytoplasm"/>
    <property type="evidence" value="ECO:0007669"/>
    <property type="project" value="TreeGrafter"/>
</dbReference>
<feature type="domain" description="GST N-terminal" evidence="1">
    <location>
        <begin position="1"/>
        <end position="83"/>
    </location>
</feature>
<dbReference type="PROSITE" id="PS50404">
    <property type="entry name" value="GST_NTER"/>
    <property type="match status" value="1"/>
</dbReference>